<organism evidence="2 3">
    <name type="scientific">Glossina austeni</name>
    <name type="common">Savannah tsetse fly</name>
    <dbReference type="NCBI Taxonomy" id="7395"/>
    <lineage>
        <taxon>Eukaryota</taxon>
        <taxon>Metazoa</taxon>
        <taxon>Ecdysozoa</taxon>
        <taxon>Arthropoda</taxon>
        <taxon>Hexapoda</taxon>
        <taxon>Insecta</taxon>
        <taxon>Pterygota</taxon>
        <taxon>Neoptera</taxon>
        <taxon>Endopterygota</taxon>
        <taxon>Diptera</taxon>
        <taxon>Brachycera</taxon>
        <taxon>Muscomorpha</taxon>
        <taxon>Hippoboscoidea</taxon>
        <taxon>Glossinidae</taxon>
        <taxon>Glossina</taxon>
    </lineage>
</organism>
<evidence type="ECO:0000313" key="2">
    <source>
        <dbReference type="EnsemblMetazoa" id="GAUT029947-PA"/>
    </source>
</evidence>
<name>A0A1A9V994_GLOAU</name>
<feature type="signal peptide" evidence="1">
    <location>
        <begin position="1"/>
        <end position="21"/>
    </location>
</feature>
<evidence type="ECO:0000313" key="3">
    <source>
        <dbReference type="Proteomes" id="UP000078200"/>
    </source>
</evidence>
<dbReference type="EnsemblMetazoa" id="GAUT029947-RA">
    <property type="protein sequence ID" value="GAUT029947-PA"/>
    <property type="gene ID" value="GAUT029947"/>
</dbReference>
<dbReference type="AlphaFoldDB" id="A0A1A9V994"/>
<accession>A0A1A9V994</accession>
<dbReference type="PROSITE" id="PS51257">
    <property type="entry name" value="PROKAR_LIPOPROTEIN"/>
    <property type="match status" value="1"/>
</dbReference>
<keyword evidence="3" id="KW-1185">Reference proteome</keyword>
<feature type="chain" id="PRO_5008399158" evidence="1">
    <location>
        <begin position="22"/>
        <end position="174"/>
    </location>
</feature>
<dbReference type="VEuPathDB" id="VectorBase:GAUT029947"/>
<sequence>MFIPKLAGDLFVMATVGGAMAAYPWGISCRCGSYRQTRNRQDYDAELNGWLCHSINGLETILTPPFTRGFGNTITGDVKFHQNHVLCQKTARKLCPAGLRSQEKNTFDNKAFEVIKNLIFSSKGNDLFIEFPNILKTFPQMKCFVRQLTLRISTSEHDEPMAGRYSMLQAKRPN</sequence>
<dbReference type="Proteomes" id="UP000078200">
    <property type="component" value="Unassembled WGS sequence"/>
</dbReference>
<proteinExistence type="predicted"/>
<keyword evidence="1" id="KW-0732">Signal</keyword>
<protein>
    <submittedName>
        <fullName evidence="2">Uncharacterized protein</fullName>
    </submittedName>
</protein>
<reference evidence="2" key="1">
    <citation type="submission" date="2020-05" db="UniProtKB">
        <authorList>
            <consortium name="EnsemblMetazoa"/>
        </authorList>
    </citation>
    <scope>IDENTIFICATION</scope>
    <source>
        <strain evidence="2">TTRI</strain>
    </source>
</reference>
<evidence type="ECO:0000256" key="1">
    <source>
        <dbReference type="SAM" id="SignalP"/>
    </source>
</evidence>